<evidence type="ECO:0000256" key="1">
    <source>
        <dbReference type="ARBA" id="ARBA00009667"/>
    </source>
</evidence>
<keyword evidence="8" id="KW-1185">Reference proteome</keyword>
<dbReference type="Pfam" id="PF00977">
    <property type="entry name" value="His_biosynth"/>
    <property type="match status" value="1"/>
</dbReference>
<dbReference type="NCBIfam" id="TIGR02129">
    <property type="entry name" value="hisA_euk"/>
    <property type="match status" value="1"/>
</dbReference>
<dbReference type="PANTHER" id="PTHR43090:SF2">
    <property type="entry name" value="1-(5-PHOSPHORIBOSYL)-5-[(5-PHOSPHORIBOSYLAMINO)METHYLIDENEAMINO] IMIDAZOLE-4-CARBOXAMIDE ISOMERASE"/>
    <property type="match status" value="1"/>
</dbReference>
<evidence type="ECO:0000256" key="5">
    <source>
        <dbReference type="ARBA" id="ARBA00029440"/>
    </source>
</evidence>
<keyword evidence="2 6" id="KW-0028">Amino-acid biosynthesis</keyword>
<organism evidence="7 8">
    <name type="scientific">Eubacterium uniforme</name>
    <dbReference type="NCBI Taxonomy" id="39495"/>
    <lineage>
        <taxon>Bacteria</taxon>
        <taxon>Bacillati</taxon>
        <taxon>Bacillota</taxon>
        <taxon>Clostridia</taxon>
        <taxon>Eubacteriales</taxon>
        <taxon>Eubacteriaceae</taxon>
        <taxon>Eubacterium</taxon>
    </lineage>
</organism>
<accession>A0A1T4V858</accession>
<keyword evidence="4 7" id="KW-0413">Isomerase</keyword>
<dbReference type="AlphaFoldDB" id="A0A1T4V858"/>
<evidence type="ECO:0000256" key="4">
    <source>
        <dbReference type="ARBA" id="ARBA00023235"/>
    </source>
</evidence>
<dbReference type="InterPro" id="IPR011060">
    <property type="entry name" value="RibuloseP-bd_barrel"/>
</dbReference>
<dbReference type="Proteomes" id="UP000190814">
    <property type="component" value="Unassembled WGS sequence"/>
</dbReference>
<reference evidence="7 8" key="1">
    <citation type="submission" date="2017-02" db="EMBL/GenBank/DDBJ databases">
        <authorList>
            <person name="Peterson S.W."/>
        </authorList>
    </citation>
    <scope>NUCLEOTIDE SEQUENCE [LARGE SCALE GENOMIC DNA]</scope>
    <source>
        <strain evidence="7 8">ATCC 35992</strain>
    </source>
</reference>
<evidence type="ECO:0000313" key="7">
    <source>
        <dbReference type="EMBL" id="SKA61129.1"/>
    </source>
</evidence>
<keyword evidence="3 6" id="KW-0368">Histidine biosynthesis</keyword>
<dbReference type="GO" id="GO:0003949">
    <property type="term" value="F:1-(5-phosphoribosyl)-5-[(5-phosphoribosylamino)methylideneamino]imidazole-4-carboxamide isomerase activity"/>
    <property type="evidence" value="ECO:0007669"/>
    <property type="project" value="InterPro"/>
</dbReference>
<dbReference type="InterPro" id="IPR044524">
    <property type="entry name" value="Isoase_HisA-like"/>
</dbReference>
<dbReference type="RefSeq" id="WP_078765275.1">
    <property type="nucleotide sequence ID" value="NZ_FUXZ01000003.1"/>
</dbReference>
<gene>
    <name evidence="7" type="ORF">SAMN02745111_00382</name>
</gene>
<dbReference type="Gene3D" id="3.20.20.70">
    <property type="entry name" value="Aldolase class I"/>
    <property type="match status" value="1"/>
</dbReference>
<dbReference type="STRING" id="39495.SAMN02745111_00382"/>
<dbReference type="InterPro" id="IPR011858">
    <property type="entry name" value="His6/HISN3"/>
</dbReference>
<comment type="pathway">
    <text evidence="5">Amino-acid biosynthesis.</text>
</comment>
<dbReference type="InterPro" id="IPR006062">
    <property type="entry name" value="His_biosynth"/>
</dbReference>
<dbReference type="CDD" id="cd04723">
    <property type="entry name" value="HisA_HisF"/>
    <property type="match status" value="1"/>
</dbReference>
<dbReference type="GO" id="GO:0000162">
    <property type="term" value="P:L-tryptophan biosynthetic process"/>
    <property type="evidence" value="ECO:0007669"/>
    <property type="project" value="TreeGrafter"/>
</dbReference>
<name>A0A1T4V858_9FIRM</name>
<dbReference type="GO" id="GO:0005737">
    <property type="term" value="C:cytoplasm"/>
    <property type="evidence" value="ECO:0007669"/>
    <property type="project" value="TreeGrafter"/>
</dbReference>
<evidence type="ECO:0000313" key="8">
    <source>
        <dbReference type="Proteomes" id="UP000190814"/>
    </source>
</evidence>
<proteinExistence type="inferred from homology"/>
<dbReference type="SUPFAM" id="SSF51366">
    <property type="entry name" value="Ribulose-phoshate binding barrel"/>
    <property type="match status" value="1"/>
</dbReference>
<evidence type="ECO:0000256" key="2">
    <source>
        <dbReference type="ARBA" id="ARBA00022605"/>
    </source>
</evidence>
<dbReference type="InterPro" id="IPR013785">
    <property type="entry name" value="Aldolase_TIM"/>
</dbReference>
<protein>
    <submittedName>
        <fullName evidence="7">1-(5-phosphoribosyl)-5-[(5-phosphoribosylamino)methylideneamino] imidazole-4-carboxamide isomerase</fullName>
    </submittedName>
</protein>
<dbReference type="PANTHER" id="PTHR43090">
    <property type="entry name" value="1-(5-PHOSPHORIBOSYL)-5-[(5-PHOSPHORIBOSYLAMINO)METHYLIDENEAMINO] IMIDAZOLE-4-CARBOXAMIDE ISOMERASE"/>
    <property type="match status" value="1"/>
</dbReference>
<dbReference type="OrthoDB" id="9807749at2"/>
<sequence>MRFRPCIDIHNGKVKQLVGGSLKDEGDVAKENFVAENDSTYFANLYKANDLKGGHIIILNSKDSDYFEASKKQAVDALKAYKGGMQIGGGINAANAKEFIDYGASHVIVTSYIFENGKLSYEKLMRLVDAVSKEKIVLDLSCRKRDGDYYVVVDRWQTFTDMELTKESLKELANYCDEFLIHGVDVEGMGAGMEEDLVKILVEYVKDTKSSEVASEGKLSKVTYAGGLGSYENIEKFKEISEGLLDYTIGSALDLFGGDLEFKKVLKY</sequence>
<evidence type="ECO:0000256" key="6">
    <source>
        <dbReference type="RuleBase" id="RU003657"/>
    </source>
</evidence>
<evidence type="ECO:0000256" key="3">
    <source>
        <dbReference type="ARBA" id="ARBA00023102"/>
    </source>
</evidence>
<comment type="similarity">
    <text evidence="1 6">Belongs to the HisA/HisF family.</text>
</comment>
<dbReference type="EMBL" id="FUXZ01000003">
    <property type="protein sequence ID" value="SKA61129.1"/>
    <property type="molecule type" value="Genomic_DNA"/>
</dbReference>
<dbReference type="GO" id="GO:0000105">
    <property type="term" value="P:L-histidine biosynthetic process"/>
    <property type="evidence" value="ECO:0007669"/>
    <property type="project" value="UniProtKB-KW"/>
</dbReference>